<evidence type="ECO:0000256" key="5">
    <source>
        <dbReference type="SAM" id="Phobius"/>
    </source>
</evidence>
<dbReference type="EMBL" id="JWZX01002640">
    <property type="protein sequence ID" value="KOO27956.1"/>
    <property type="molecule type" value="Genomic_DNA"/>
</dbReference>
<keyword evidence="4 5" id="KW-0472">Membrane</keyword>
<dbReference type="AlphaFoldDB" id="A0A0M0JN24"/>
<organism evidence="6 7">
    <name type="scientific">Chrysochromulina tobinii</name>
    <dbReference type="NCBI Taxonomy" id="1460289"/>
    <lineage>
        <taxon>Eukaryota</taxon>
        <taxon>Haptista</taxon>
        <taxon>Haptophyta</taxon>
        <taxon>Prymnesiophyceae</taxon>
        <taxon>Prymnesiales</taxon>
        <taxon>Chrysochromulinaceae</taxon>
        <taxon>Chrysochromulina</taxon>
    </lineage>
</organism>
<dbReference type="PANTHER" id="PTHR28128:SF1">
    <property type="entry name" value="GOLGI APPARATUS MEMBRANE PROTEIN TVP15"/>
    <property type="match status" value="1"/>
</dbReference>
<evidence type="ECO:0000256" key="4">
    <source>
        <dbReference type="ARBA" id="ARBA00023136"/>
    </source>
</evidence>
<evidence type="ECO:0000256" key="2">
    <source>
        <dbReference type="ARBA" id="ARBA00022692"/>
    </source>
</evidence>
<dbReference type="GO" id="GO:0016020">
    <property type="term" value="C:membrane"/>
    <property type="evidence" value="ECO:0007669"/>
    <property type="project" value="UniProtKB-SubCell"/>
</dbReference>
<evidence type="ECO:0000256" key="1">
    <source>
        <dbReference type="ARBA" id="ARBA00004141"/>
    </source>
</evidence>
<dbReference type="Proteomes" id="UP000037460">
    <property type="component" value="Unassembled WGS sequence"/>
</dbReference>
<evidence type="ECO:0000313" key="7">
    <source>
        <dbReference type="Proteomes" id="UP000037460"/>
    </source>
</evidence>
<sequence>MEHIRNAISCCRTSYAVMSKDPPRTLRWASAISGLLLMLGGIVGVFTINPLAIIISLYNVGFGILIVLTELKTLPIIRTFQRRIDVYFHLLSSPRGKGGFYCFIGFLSFFAESGWSLSSICTLIVSCVGVIHLFACKRCGAVTDNEFINMDKTKQSYEMSGLKTSADDNEVSWAGLMKQVISDSPEVLGAGLGAASNPSVQSFAAAALGGGSSGSSGAGAHDVSAAHAGAPIASGMTGSIPGGDTGRIAAAV</sequence>
<dbReference type="Pfam" id="PF08507">
    <property type="entry name" value="COPI_assoc"/>
    <property type="match status" value="1"/>
</dbReference>
<feature type="transmembrane region" description="Helical" evidence="5">
    <location>
        <begin position="98"/>
        <end position="117"/>
    </location>
</feature>
<dbReference type="OrthoDB" id="10606454at2759"/>
<dbReference type="InterPro" id="IPR013714">
    <property type="entry name" value="Golgi_TVP15"/>
</dbReference>
<proteinExistence type="predicted"/>
<dbReference type="PANTHER" id="PTHR28128">
    <property type="entry name" value="GOLGI APPARATUS MEMBRANE PROTEIN TVP15"/>
    <property type="match status" value="1"/>
</dbReference>
<comment type="subcellular location">
    <subcellularLocation>
        <location evidence="1">Membrane</location>
        <topology evidence="1">Multi-pass membrane protein</topology>
    </subcellularLocation>
</comment>
<comment type="caution">
    <text evidence="6">The sequence shown here is derived from an EMBL/GenBank/DDBJ whole genome shotgun (WGS) entry which is preliminary data.</text>
</comment>
<keyword evidence="7" id="KW-1185">Reference proteome</keyword>
<accession>A0A0M0JN24</accession>
<reference evidence="7" key="1">
    <citation type="journal article" date="2015" name="PLoS Genet.">
        <title>Genome Sequence and Transcriptome Analyses of Chrysochromulina tobin: Metabolic Tools for Enhanced Algal Fitness in the Prominent Order Prymnesiales (Haptophyceae).</title>
        <authorList>
            <person name="Hovde B.T."/>
            <person name="Deodato C.R."/>
            <person name="Hunsperger H.M."/>
            <person name="Ryken S.A."/>
            <person name="Yost W."/>
            <person name="Jha R.K."/>
            <person name="Patterson J."/>
            <person name="Monnat R.J. Jr."/>
            <person name="Barlow S.B."/>
            <person name="Starkenburg S.R."/>
            <person name="Cattolico R.A."/>
        </authorList>
    </citation>
    <scope>NUCLEOTIDE SEQUENCE</scope>
    <source>
        <strain evidence="7">CCMP291</strain>
    </source>
</reference>
<feature type="transmembrane region" description="Helical" evidence="5">
    <location>
        <begin position="28"/>
        <end position="48"/>
    </location>
</feature>
<keyword evidence="2 5" id="KW-0812">Transmembrane</keyword>
<gene>
    <name evidence="6" type="ORF">Ctob_003242</name>
</gene>
<evidence type="ECO:0000313" key="6">
    <source>
        <dbReference type="EMBL" id="KOO27956.1"/>
    </source>
</evidence>
<protein>
    <submittedName>
        <fullName evidence="6">Uncharacterized protein</fullName>
    </submittedName>
</protein>
<name>A0A0M0JN24_9EUKA</name>
<keyword evidence="3 5" id="KW-1133">Transmembrane helix</keyword>
<evidence type="ECO:0000256" key="3">
    <source>
        <dbReference type="ARBA" id="ARBA00022989"/>
    </source>
</evidence>
<feature type="transmembrane region" description="Helical" evidence="5">
    <location>
        <begin position="54"/>
        <end position="77"/>
    </location>
</feature>